<feature type="chain" id="PRO_5042150612" evidence="4">
    <location>
        <begin position="27"/>
        <end position="401"/>
    </location>
</feature>
<keyword evidence="3" id="KW-0813">Transport</keyword>
<dbReference type="Gene3D" id="3.40.50.2300">
    <property type="match status" value="2"/>
</dbReference>
<evidence type="ECO:0000256" key="3">
    <source>
        <dbReference type="ARBA" id="ARBA00022970"/>
    </source>
</evidence>
<sequence>MAINRWMTAASVVAATAVALASPAFAQDLKIGALMPMTGDLSAYGEADLSGIQLAAEEINNGGGNVEVIVADTQTNPQAGVDAAQKLVNVEGVHAIVGALSSGVTIPVATSVTSREGVVQISGASTSPTITTLNDNGYLFRTVPSDAFQGIALAKLVNEKGVKNVSIIYVNNAYGQGLADAFEKAYTGEQGGTVSEKIPFEQGQASYRGEVQRADSGDAEALLLIAYPENGTVILRQALEGGHFDKFIFTDGMKAPEVIEQIGAQYMNGSYGTVPQSPESAGLKAFQEAYEQKYGEVPPLPYIDTAYDATMLIALAAVKAGSNDRTAIRDALVEVANPPGEKVGPGEYAKAVELLKAGTDINYEGAAGSQDFDENGDVPGTIGQWSFEDGKIVDGSIIEVN</sequence>
<evidence type="ECO:0000313" key="6">
    <source>
        <dbReference type="EMBL" id="MDQ0316965.1"/>
    </source>
</evidence>
<dbReference type="InterPro" id="IPR051010">
    <property type="entry name" value="BCAA_transport"/>
</dbReference>
<dbReference type="InterPro" id="IPR028081">
    <property type="entry name" value="Leu-bd"/>
</dbReference>
<accession>A0AAE4AU52</accession>
<evidence type="ECO:0000259" key="5">
    <source>
        <dbReference type="Pfam" id="PF13458"/>
    </source>
</evidence>
<keyword evidence="7" id="KW-1185">Reference proteome</keyword>
<evidence type="ECO:0000256" key="1">
    <source>
        <dbReference type="ARBA" id="ARBA00010062"/>
    </source>
</evidence>
<dbReference type="CDD" id="cd06346">
    <property type="entry name" value="PBP1_ABC_ligand_binding-like"/>
    <property type="match status" value="1"/>
</dbReference>
<comment type="similarity">
    <text evidence="1">Belongs to the leucine-binding protein family.</text>
</comment>
<keyword evidence="2 4" id="KW-0732">Signal</keyword>
<organism evidence="6 7">
    <name type="scientific">Amorphus orientalis</name>
    <dbReference type="NCBI Taxonomy" id="649198"/>
    <lineage>
        <taxon>Bacteria</taxon>
        <taxon>Pseudomonadati</taxon>
        <taxon>Pseudomonadota</taxon>
        <taxon>Alphaproteobacteria</taxon>
        <taxon>Hyphomicrobiales</taxon>
        <taxon>Amorphaceae</taxon>
        <taxon>Amorphus</taxon>
    </lineage>
</organism>
<dbReference type="AlphaFoldDB" id="A0AAE4AU52"/>
<dbReference type="RefSeq" id="WP_306886863.1">
    <property type="nucleotide sequence ID" value="NZ_JAUSUL010000004.1"/>
</dbReference>
<protein>
    <submittedName>
        <fullName evidence="6">ABC-type branched-subunit amino acid transport system substrate-binding protein</fullName>
    </submittedName>
</protein>
<reference evidence="6" key="1">
    <citation type="submission" date="2023-07" db="EMBL/GenBank/DDBJ databases">
        <title>Genomic Encyclopedia of Type Strains, Phase IV (KMG-IV): sequencing the most valuable type-strain genomes for metagenomic binning, comparative biology and taxonomic classification.</title>
        <authorList>
            <person name="Goeker M."/>
        </authorList>
    </citation>
    <scope>NUCLEOTIDE SEQUENCE</scope>
    <source>
        <strain evidence="6">DSM 21202</strain>
    </source>
</reference>
<proteinExistence type="inferred from homology"/>
<comment type="caution">
    <text evidence="6">The sequence shown here is derived from an EMBL/GenBank/DDBJ whole genome shotgun (WGS) entry which is preliminary data.</text>
</comment>
<gene>
    <name evidence="6" type="ORF">J2S73_003442</name>
</gene>
<evidence type="ECO:0000256" key="2">
    <source>
        <dbReference type="ARBA" id="ARBA00022729"/>
    </source>
</evidence>
<dbReference type="GO" id="GO:0006865">
    <property type="term" value="P:amino acid transport"/>
    <property type="evidence" value="ECO:0007669"/>
    <property type="project" value="UniProtKB-KW"/>
</dbReference>
<name>A0AAE4AU52_9HYPH</name>
<dbReference type="EMBL" id="JAUSUL010000004">
    <property type="protein sequence ID" value="MDQ0316965.1"/>
    <property type="molecule type" value="Genomic_DNA"/>
</dbReference>
<dbReference type="PANTHER" id="PTHR30483">
    <property type="entry name" value="LEUCINE-SPECIFIC-BINDING PROTEIN"/>
    <property type="match status" value="1"/>
</dbReference>
<dbReference type="Pfam" id="PF13458">
    <property type="entry name" value="Peripla_BP_6"/>
    <property type="match status" value="1"/>
</dbReference>
<feature type="signal peptide" evidence="4">
    <location>
        <begin position="1"/>
        <end position="26"/>
    </location>
</feature>
<keyword evidence="3" id="KW-0029">Amino-acid transport</keyword>
<dbReference type="InterPro" id="IPR028082">
    <property type="entry name" value="Peripla_BP_I"/>
</dbReference>
<evidence type="ECO:0000313" key="7">
    <source>
        <dbReference type="Proteomes" id="UP001229244"/>
    </source>
</evidence>
<feature type="domain" description="Leucine-binding protein" evidence="5">
    <location>
        <begin position="29"/>
        <end position="335"/>
    </location>
</feature>
<evidence type="ECO:0000256" key="4">
    <source>
        <dbReference type="SAM" id="SignalP"/>
    </source>
</evidence>
<dbReference type="PANTHER" id="PTHR30483:SF6">
    <property type="entry name" value="PERIPLASMIC BINDING PROTEIN OF ABC TRANSPORTER FOR NATURAL AMINO ACIDS"/>
    <property type="match status" value="1"/>
</dbReference>
<dbReference type="SUPFAM" id="SSF53822">
    <property type="entry name" value="Periplasmic binding protein-like I"/>
    <property type="match status" value="1"/>
</dbReference>
<dbReference type="Proteomes" id="UP001229244">
    <property type="component" value="Unassembled WGS sequence"/>
</dbReference>